<accession>A0A4U5PH91</accession>
<feature type="region of interest" description="Disordered" evidence="1">
    <location>
        <begin position="36"/>
        <end position="65"/>
    </location>
</feature>
<dbReference type="AlphaFoldDB" id="A0A4U5PH91"/>
<proteinExistence type="predicted"/>
<evidence type="ECO:0000313" key="2">
    <source>
        <dbReference type="EMBL" id="TKR95908.1"/>
    </source>
</evidence>
<reference evidence="2 3" key="1">
    <citation type="journal article" date="2015" name="Genome Biol.">
        <title>Comparative genomics of Steinernema reveals deeply conserved gene regulatory networks.</title>
        <authorList>
            <person name="Dillman A.R."/>
            <person name="Macchietto M."/>
            <person name="Porter C.F."/>
            <person name="Rogers A."/>
            <person name="Williams B."/>
            <person name="Antoshechkin I."/>
            <person name="Lee M.M."/>
            <person name="Goodwin Z."/>
            <person name="Lu X."/>
            <person name="Lewis E.E."/>
            <person name="Goodrich-Blair H."/>
            <person name="Stock S.P."/>
            <person name="Adams B.J."/>
            <person name="Sternberg P.W."/>
            <person name="Mortazavi A."/>
        </authorList>
    </citation>
    <scope>NUCLEOTIDE SEQUENCE [LARGE SCALE GENOMIC DNA]</scope>
    <source>
        <strain evidence="2 3">ALL</strain>
    </source>
</reference>
<organism evidence="2 3">
    <name type="scientific">Steinernema carpocapsae</name>
    <name type="common">Entomopathogenic nematode</name>
    <dbReference type="NCBI Taxonomy" id="34508"/>
    <lineage>
        <taxon>Eukaryota</taxon>
        <taxon>Metazoa</taxon>
        <taxon>Ecdysozoa</taxon>
        <taxon>Nematoda</taxon>
        <taxon>Chromadorea</taxon>
        <taxon>Rhabditida</taxon>
        <taxon>Tylenchina</taxon>
        <taxon>Panagrolaimomorpha</taxon>
        <taxon>Strongyloidoidea</taxon>
        <taxon>Steinernematidae</taxon>
        <taxon>Steinernema</taxon>
    </lineage>
</organism>
<protein>
    <submittedName>
        <fullName evidence="2">Uncharacterized protein</fullName>
    </submittedName>
</protein>
<reference evidence="2 3" key="2">
    <citation type="journal article" date="2019" name="G3 (Bethesda)">
        <title>Hybrid Assembly of the Genome of the Entomopathogenic Nematode Steinernema carpocapsae Identifies the X-Chromosome.</title>
        <authorList>
            <person name="Serra L."/>
            <person name="Macchietto M."/>
            <person name="Macias-Munoz A."/>
            <person name="McGill C.J."/>
            <person name="Rodriguez I.M."/>
            <person name="Rodriguez B."/>
            <person name="Murad R."/>
            <person name="Mortazavi A."/>
        </authorList>
    </citation>
    <scope>NUCLEOTIDE SEQUENCE [LARGE SCALE GENOMIC DNA]</scope>
    <source>
        <strain evidence="2 3">ALL</strain>
    </source>
</reference>
<gene>
    <name evidence="2" type="ORF">L596_010013</name>
</gene>
<dbReference type="EMBL" id="AZBU02000002">
    <property type="protein sequence ID" value="TKR95908.1"/>
    <property type="molecule type" value="Genomic_DNA"/>
</dbReference>
<evidence type="ECO:0000313" key="3">
    <source>
        <dbReference type="Proteomes" id="UP000298663"/>
    </source>
</evidence>
<sequence length="175" mass="19993">MSQERLYTLDAFLTAHSRTALREYFSQAATAESSCSRALEPTHGQRPLRSQEAPRTYQKSREQKHKEGLKRLTGANCIFGRIVAVVDSPYRWKGLSCGAGATQMDMGVGRNTVAKWFLLFWDFFRSSRWSAGLSLSLTRFARRSYRSENGKTVKYRKRKICNAVTIERSKARKGI</sequence>
<evidence type="ECO:0000256" key="1">
    <source>
        <dbReference type="SAM" id="MobiDB-lite"/>
    </source>
</evidence>
<dbReference type="Proteomes" id="UP000298663">
    <property type="component" value="Unassembled WGS sequence"/>
</dbReference>
<keyword evidence="3" id="KW-1185">Reference proteome</keyword>
<name>A0A4U5PH91_STECR</name>
<comment type="caution">
    <text evidence="2">The sequence shown here is derived from an EMBL/GenBank/DDBJ whole genome shotgun (WGS) entry which is preliminary data.</text>
</comment>